<dbReference type="EMBL" id="JAUSQZ010000001">
    <property type="protein sequence ID" value="MDP9828145.1"/>
    <property type="molecule type" value="Genomic_DNA"/>
</dbReference>
<evidence type="ECO:0000259" key="4">
    <source>
        <dbReference type="Pfam" id="PF17853"/>
    </source>
</evidence>
<evidence type="ECO:0000256" key="1">
    <source>
        <dbReference type="ARBA" id="ARBA00006754"/>
    </source>
</evidence>
<keyword evidence="2" id="KW-0472">Membrane</keyword>
<sequence length="389" mass="41484">MVTADEATVANLRAARGVLAGEAVRRMEDALPWYRAMSAQDRSWLGLIAQAAISAFIAWYADRPTSGTRRVEITADVFGTAPRELTRSVSLQHALDMVRTVVDAVEEQVPSIAAPGAEPHLREAVLRYSRDVAFAAAEIYARAAESRGSWDARLEALVVDAVLRGAESEDLRSRAAALNWGAATKVVVVAGAAPPEPVEENLEALRRSTRNAGADLLVGIHGERLVAILGHGEDPAALVPDLAPYFGPGPLVIGPAMNGLMAAAGSARAAISGLSAARAWPGAPRPVQSDDLLPERLLTGDEEARRTLIEQAYRPLTEGAAHLLETVWTYVELGGSLEGAARALFVHPNTVRYRLRRVSDITRWDPTDARGAFVLRIAIIAGRVGDAPA</sequence>
<dbReference type="RefSeq" id="WP_307245034.1">
    <property type="nucleotide sequence ID" value="NZ_JAUSQZ010000001.1"/>
</dbReference>
<gene>
    <name evidence="5" type="ORF">J2S57_003894</name>
</gene>
<accession>A0ABT9P640</accession>
<name>A0ABT9P640_9ACTN</name>
<proteinExistence type="inferred from homology"/>
<comment type="similarity">
    <text evidence="1">Belongs to the CdaR family.</text>
</comment>
<comment type="caution">
    <text evidence="5">The sequence shown here is derived from an EMBL/GenBank/DDBJ whole genome shotgun (WGS) entry which is preliminary data.</text>
</comment>
<evidence type="ECO:0008006" key="7">
    <source>
        <dbReference type="Google" id="ProtNLM"/>
    </source>
</evidence>
<evidence type="ECO:0000259" key="3">
    <source>
        <dbReference type="Pfam" id="PF13556"/>
    </source>
</evidence>
<dbReference type="Pfam" id="PF13556">
    <property type="entry name" value="HTH_30"/>
    <property type="match status" value="1"/>
</dbReference>
<feature type="domain" description="PucR C-terminal helix-turn-helix" evidence="3">
    <location>
        <begin position="323"/>
        <end position="380"/>
    </location>
</feature>
<dbReference type="InterPro" id="IPR051448">
    <property type="entry name" value="CdaR-like_regulators"/>
</dbReference>
<feature type="transmembrane region" description="Helical" evidence="2">
    <location>
        <begin position="44"/>
        <end position="61"/>
    </location>
</feature>
<feature type="domain" description="CdaR GGDEF-like" evidence="4">
    <location>
        <begin position="165"/>
        <end position="274"/>
    </location>
</feature>
<keyword evidence="2" id="KW-0812">Transmembrane</keyword>
<evidence type="ECO:0000313" key="6">
    <source>
        <dbReference type="Proteomes" id="UP001235712"/>
    </source>
</evidence>
<dbReference type="Gene3D" id="1.10.10.2840">
    <property type="entry name" value="PucR C-terminal helix-turn-helix domain"/>
    <property type="match status" value="1"/>
</dbReference>
<keyword evidence="6" id="KW-1185">Reference proteome</keyword>
<evidence type="ECO:0000313" key="5">
    <source>
        <dbReference type="EMBL" id="MDP9828145.1"/>
    </source>
</evidence>
<keyword evidence="2" id="KW-1133">Transmembrane helix</keyword>
<dbReference type="PANTHER" id="PTHR33744:SF7">
    <property type="entry name" value="PUCR FAMILY TRANSCRIPTIONAL REGULATOR"/>
    <property type="match status" value="1"/>
</dbReference>
<reference evidence="5 6" key="1">
    <citation type="submission" date="2023-07" db="EMBL/GenBank/DDBJ databases">
        <title>Sequencing the genomes of 1000 actinobacteria strains.</title>
        <authorList>
            <person name="Klenk H.-P."/>
        </authorList>
    </citation>
    <scope>NUCLEOTIDE SEQUENCE [LARGE SCALE GENOMIC DNA]</scope>
    <source>
        <strain evidence="5 6">DSM 44388</strain>
    </source>
</reference>
<evidence type="ECO:0000256" key="2">
    <source>
        <dbReference type="SAM" id="Phobius"/>
    </source>
</evidence>
<dbReference type="InterPro" id="IPR041522">
    <property type="entry name" value="CdaR_GGDEF"/>
</dbReference>
<dbReference type="InterPro" id="IPR042070">
    <property type="entry name" value="PucR_C-HTH_sf"/>
</dbReference>
<dbReference type="Proteomes" id="UP001235712">
    <property type="component" value="Unassembled WGS sequence"/>
</dbReference>
<organism evidence="5 6">
    <name type="scientific">Kineosporia succinea</name>
    <dbReference type="NCBI Taxonomy" id="84632"/>
    <lineage>
        <taxon>Bacteria</taxon>
        <taxon>Bacillati</taxon>
        <taxon>Actinomycetota</taxon>
        <taxon>Actinomycetes</taxon>
        <taxon>Kineosporiales</taxon>
        <taxon>Kineosporiaceae</taxon>
        <taxon>Kineosporia</taxon>
    </lineage>
</organism>
<dbReference type="Pfam" id="PF17853">
    <property type="entry name" value="GGDEF_2"/>
    <property type="match status" value="1"/>
</dbReference>
<dbReference type="PANTHER" id="PTHR33744">
    <property type="entry name" value="CARBOHYDRATE DIACID REGULATOR"/>
    <property type="match status" value="1"/>
</dbReference>
<dbReference type="InterPro" id="IPR025736">
    <property type="entry name" value="PucR_C-HTH_dom"/>
</dbReference>
<protein>
    <recommendedName>
        <fullName evidence="7">PucR family transcriptional regulator</fullName>
    </recommendedName>
</protein>